<evidence type="ECO:0000313" key="2">
    <source>
        <dbReference type="Proteomes" id="UP001396334"/>
    </source>
</evidence>
<reference evidence="1 2" key="1">
    <citation type="journal article" date="2024" name="G3 (Bethesda)">
        <title>Genome assembly of Hibiscus sabdariffa L. provides insights into metabolisms of medicinal natural products.</title>
        <authorList>
            <person name="Kim T."/>
        </authorList>
    </citation>
    <scope>NUCLEOTIDE SEQUENCE [LARGE SCALE GENOMIC DNA]</scope>
    <source>
        <strain evidence="1">TK-2024</strain>
        <tissue evidence="1">Old leaves</tissue>
    </source>
</reference>
<keyword evidence="2" id="KW-1185">Reference proteome</keyword>
<proteinExistence type="predicted"/>
<organism evidence="1 2">
    <name type="scientific">Hibiscus sabdariffa</name>
    <name type="common">roselle</name>
    <dbReference type="NCBI Taxonomy" id="183260"/>
    <lineage>
        <taxon>Eukaryota</taxon>
        <taxon>Viridiplantae</taxon>
        <taxon>Streptophyta</taxon>
        <taxon>Embryophyta</taxon>
        <taxon>Tracheophyta</taxon>
        <taxon>Spermatophyta</taxon>
        <taxon>Magnoliopsida</taxon>
        <taxon>eudicotyledons</taxon>
        <taxon>Gunneridae</taxon>
        <taxon>Pentapetalae</taxon>
        <taxon>rosids</taxon>
        <taxon>malvids</taxon>
        <taxon>Malvales</taxon>
        <taxon>Malvaceae</taxon>
        <taxon>Malvoideae</taxon>
        <taxon>Hibiscus</taxon>
    </lineage>
</organism>
<sequence>MTVSVKFQYGDWLRVPTKKRQEVSTPPKEHAHFHEDGSSSTTRSDFSDLGGGIAFKGSFLRGDHVTNAMINKLFDTISVECGLEDSIANALFSNMHVSGDGSSIGMSTMPDQVIDVVPLQVFPGTTHNSHVYATVEPKVVAVEVSTTDSAAAVDYVGVINVVVAGAGVRVLPKF</sequence>
<evidence type="ECO:0000313" key="1">
    <source>
        <dbReference type="EMBL" id="KAK8475831.1"/>
    </source>
</evidence>
<dbReference type="Proteomes" id="UP001396334">
    <property type="component" value="Unassembled WGS sequence"/>
</dbReference>
<dbReference type="EMBL" id="JBBPBN010002485">
    <property type="protein sequence ID" value="KAK8475831.1"/>
    <property type="molecule type" value="Genomic_DNA"/>
</dbReference>
<gene>
    <name evidence="1" type="ORF">V6N11_066290</name>
</gene>
<protein>
    <submittedName>
        <fullName evidence="1">Uncharacterized protein</fullName>
    </submittedName>
</protein>
<accession>A0ABR1Z8G7</accession>
<comment type="caution">
    <text evidence="1">The sequence shown here is derived from an EMBL/GenBank/DDBJ whole genome shotgun (WGS) entry which is preliminary data.</text>
</comment>
<name>A0ABR1Z8G7_9ROSI</name>